<proteinExistence type="predicted"/>
<reference evidence="5 6" key="1">
    <citation type="submission" date="2024-05" db="EMBL/GenBank/DDBJ databases">
        <authorList>
            <person name="Wallberg A."/>
        </authorList>
    </citation>
    <scope>NUCLEOTIDE SEQUENCE [LARGE SCALE GENOMIC DNA]</scope>
</reference>
<dbReference type="InterPro" id="IPR050468">
    <property type="entry name" value="Cuticle_Struct_Prot"/>
</dbReference>
<dbReference type="InterPro" id="IPR000618">
    <property type="entry name" value="Insect_cuticle"/>
</dbReference>
<evidence type="ECO:0000256" key="1">
    <source>
        <dbReference type="ARBA" id="ARBA00022460"/>
    </source>
</evidence>
<feature type="compositionally biased region" description="Low complexity" evidence="3">
    <location>
        <begin position="377"/>
        <end position="399"/>
    </location>
</feature>
<name>A0AAV2R465_MEGNR</name>
<feature type="signal peptide" evidence="4">
    <location>
        <begin position="1"/>
        <end position="46"/>
    </location>
</feature>
<evidence type="ECO:0000313" key="6">
    <source>
        <dbReference type="Proteomes" id="UP001497623"/>
    </source>
</evidence>
<dbReference type="PROSITE" id="PS00233">
    <property type="entry name" value="CHIT_BIND_RR_1"/>
    <property type="match status" value="1"/>
</dbReference>
<dbReference type="AlphaFoldDB" id="A0AAV2R465"/>
<keyword evidence="6" id="KW-1185">Reference proteome</keyword>
<sequence length="399" mass="44410">QHSSRSFGSLVHETTHMRTAFEMGVRRWRQLPAFLLLGLVFQQCSAAPQHMGYSQESREVPGRYFGGDESREFMLGSPSAVHSHFVSPTHAPNVRHGSYNTEAALRAGMRSAGFNHYAASGGNQHYRVVPSSREDDDHSNENYAFRSGTQSSFTMQQAGYPHFRMSAGSHEDASFEDMDDFVDKREIDWDDLDDDDNVILGMGRRYHPSGRAIATPNLFVPNPSTGPPAHPTAINNPYMYKPKYTSDEDDSDEVSFYYNGPLATMRNMDTSDERLVLDEDSFGDRYNFIDNQGSTRWGYTLEDQFQEQIVNTDGSMQGKYGWTAPDGREVRISYIADEGGYRVLSSQGIYNRDDNDEVTFALNPHGNTGPLAVDPRGQQPGVHMPGMGPGSVGSPLNAG</sequence>
<feature type="chain" id="PRO_5043640530" evidence="4">
    <location>
        <begin position="47"/>
        <end position="399"/>
    </location>
</feature>
<keyword evidence="4" id="KW-0732">Signal</keyword>
<feature type="region of interest" description="Disordered" evidence="3">
    <location>
        <begin position="363"/>
        <end position="399"/>
    </location>
</feature>
<dbReference type="PROSITE" id="PS51155">
    <property type="entry name" value="CHIT_BIND_RR_2"/>
    <property type="match status" value="1"/>
</dbReference>
<dbReference type="PANTHER" id="PTHR10380:SF173">
    <property type="entry name" value="CUTICULAR PROTEIN 47EF, ISOFORM C-RELATED"/>
    <property type="match status" value="1"/>
</dbReference>
<gene>
    <name evidence="5" type="ORF">MNOR_LOCUS20447</name>
</gene>
<dbReference type="InterPro" id="IPR031311">
    <property type="entry name" value="CHIT_BIND_RR_consensus"/>
</dbReference>
<evidence type="ECO:0000313" key="5">
    <source>
        <dbReference type="EMBL" id="CAL4114522.1"/>
    </source>
</evidence>
<organism evidence="5 6">
    <name type="scientific">Meganyctiphanes norvegica</name>
    <name type="common">Northern krill</name>
    <name type="synonym">Thysanopoda norvegica</name>
    <dbReference type="NCBI Taxonomy" id="48144"/>
    <lineage>
        <taxon>Eukaryota</taxon>
        <taxon>Metazoa</taxon>
        <taxon>Ecdysozoa</taxon>
        <taxon>Arthropoda</taxon>
        <taxon>Crustacea</taxon>
        <taxon>Multicrustacea</taxon>
        <taxon>Malacostraca</taxon>
        <taxon>Eumalacostraca</taxon>
        <taxon>Eucarida</taxon>
        <taxon>Euphausiacea</taxon>
        <taxon>Euphausiidae</taxon>
        <taxon>Meganyctiphanes</taxon>
    </lineage>
</organism>
<protein>
    <submittedName>
        <fullName evidence="5">Uncharacterized protein</fullName>
    </submittedName>
</protein>
<dbReference type="Pfam" id="PF00379">
    <property type="entry name" value="Chitin_bind_4"/>
    <property type="match status" value="1"/>
</dbReference>
<dbReference type="EMBL" id="CAXKWB010015813">
    <property type="protein sequence ID" value="CAL4114522.1"/>
    <property type="molecule type" value="Genomic_DNA"/>
</dbReference>
<feature type="non-terminal residue" evidence="5">
    <location>
        <position position="399"/>
    </location>
</feature>
<evidence type="ECO:0000256" key="2">
    <source>
        <dbReference type="PROSITE-ProRule" id="PRU00497"/>
    </source>
</evidence>
<dbReference type="GO" id="GO:0062129">
    <property type="term" value="C:chitin-based extracellular matrix"/>
    <property type="evidence" value="ECO:0007669"/>
    <property type="project" value="TreeGrafter"/>
</dbReference>
<keyword evidence="1 2" id="KW-0193">Cuticle</keyword>
<comment type="caution">
    <text evidence="5">The sequence shown here is derived from an EMBL/GenBank/DDBJ whole genome shotgun (WGS) entry which is preliminary data.</text>
</comment>
<dbReference type="Proteomes" id="UP001497623">
    <property type="component" value="Unassembled WGS sequence"/>
</dbReference>
<accession>A0AAV2R465</accession>
<dbReference type="GO" id="GO:0008010">
    <property type="term" value="F:structural constituent of chitin-based larval cuticle"/>
    <property type="evidence" value="ECO:0007669"/>
    <property type="project" value="TreeGrafter"/>
</dbReference>
<evidence type="ECO:0000256" key="3">
    <source>
        <dbReference type="SAM" id="MobiDB-lite"/>
    </source>
</evidence>
<dbReference type="PANTHER" id="PTHR10380">
    <property type="entry name" value="CUTICLE PROTEIN"/>
    <property type="match status" value="1"/>
</dbReference>
<feature type="non-terminal residue" evidence="5">
    <location>
        <position position="1"/>
    </location>
</feature>
<evidence type="ECO:0000256" key="4">
    <source>
        <dbReference type="SAM" id="SignalP"/>
    </source>
</evidence>